<dbReference type="RefSeq" id="WP_206291735.1">
    <property type="nucleotide sequence ID" value="NZ_CP063458.1"/>
</dbReference>
<evidence type="ECO:0000313" key="3">
    <source>
        <dbReference type="Proteomes" id="UP000593765"/>
    </source>
</evidence>
<sequence length="173" mass="18514">MKQWIVTAVGPDRPGLVGELTGHLHAGKANLLDSRMVNLRGQFAIVLLLEAAETDGAALADSLPQSAESMGLKLFIAPQYGQARTAGGVPYRLKTYSSDQPGIVHRVTDLLRSHGVNIEDLSTRQESAAFAGTPLFTMDLLITLPAGVPVRKIRADLEALCDQINCDVDLEPA</sequence>
<dbReference type="InterPro" id="IPR002912">
    <property type="entry name" value="ACT_dom"/>
</dbReference>
<dbReference type="AlphaFoldDB" id="A0A7M2WTG5"/>
<dbReference type="PANTHER" id="PTHR34875:SF6">
    <property type="entry name" value="UPF0237 PROTEIN MJ1558"/>
    <property type="match status" value="1"/>
</dbReference>
<dbReference type="GO" id="GO:0006355">
    <property type="term" value="P:regulation of DNA-templated transcription"/>
    <property type="evidence" value="ECO:0007669"/>
    <property type="project" value="InterPro"/>
</dbReference>
<dbReference type="PANTHER" id="PTHR34875">
    <property type="entry name" value="UPF0237 PROTEIN MJ1558"/>
    <property type="match status" value="1"/>
</dbReference>
<dbReference type="Pfam" id="PF13740">
    <property type="entry name" value="ACT_6"/>
    <property type="match status" value="1"/>
</dbReference>
<keyword evidence="3" id="KW-1185">Reference proteome</keyword>
<dbReference type="Gene3D" id="3.30.70.260">
    <property type="match status" value="2"/>
</dbReference>
<dbReference type="EMBL" id="CP063458">
    <property type="protein sequence ID" value="QOV88733.1"/>
    <property type="molecule type" value="Genomic_DNA"/>
</dbReference>
<dbReference type="InterPro" id="IPR050990">
    <property type="entry name" value="UPF0237/GcvR_regulator"/>
</dbReference>
<protein>
    <submittedName>
        <fullName evidence="2">Glycine cleavage system protein R</fullName>
    </submittedName>
</protein>
<evidence type="ECO:0000259" key="1">
    <source>
        <dbReference type="PROSITE" id="PS51671"/>
    </source>
</evidence>
<dbReference type="PIRSF" id="PIRSF028103">
    <property type="entry name" value="GcvR"/>
    <property type="match status" value="1"/>
</dbReference>
<dbReference type="CDD" id="cd04869">
    <property type="entry name" value="ACT_GcvR_2"/>
    <property type="match status" value="1"/>
</dbReference>
<proteinExistence type="predicted"/>
<organism evidence="2 3">
    <name type="scientific">Humisphaera borealis</name>
    <dbReference type="NCBI Taxonomy" id="2807512"/>
    <lineage>
        <taxon>Bacteria</taxon>
        <taxon>Pseudomonadati</taxon>
        <taxon>Planctomycetota</taxon>
        <taxon>Phycisphaerae</taxon>
        <taxon>Tepidisphaerales</taxon>
        <taxon>Tepidisphaeraceae</taxon>
        <taxon>Humisphaera</taxon>
    </lineage>
</organism>
<dbReference type="InterPro" id="IPR016867">
    <property type="entry name" value="GcvR"/>
</dbReference>
<reference evidence="2 3" key="1">
    <citation type="submission" date="2020-10" db="EMBL/GenBank/DDBJ databases">
        <title>Wide distribution of Phycisphaera-like planctomycetes from WD2101 soil group in peatlands and genome analysis of the first cultivated representative.</title>
        <authorList>
            <person name="Dedysh S.N."/>
            <person name="Beletsky A.V."/>
            <person name="Ivanova A."/>
            <person name="Kulichevskaya I.S."/>
            <person name="Suzina N.E."/>
            <person name="Philippov D.A."/>
            <person name="Rakitin A.L."/>
            <person name="Mardanov A.V."/>
            <person name="Ravin N.V."/>
        </authorList>
    </citation>
    <scope>NUCLEOTIDE SEQUENCE [LARGE SCALE GENOMIC DNA]</scope>
    <source>
        <strain evidence="2 3">M1803</strain>
    </source>
</reference>
<dbReference type="InterPro" id="IPR045865">
    <property type="entry name" value="ACT-like_dom_sf"/>
</dbReference>
<gene>
    <name evidence="2" type="ORF">IPV69_21260</name>
</gene>
<evidence type="ECO:0000313" key="2">
    <source>
        <dbReference type="EMBL" id="QOV88733.1"/>
    </source>
</evidence>
<name>A0A7M2WTG5_9BACT</name>
<dbReference type="SUPFAM" id="SSF55021">
    <property type="entry name" value="ACT-like"/>
    <property type="match status" value="2"/>
</dbReference>
<dbReference type="PROSITE" id="PS51671">
    <property type="entry name" value="ACT"/>
    <property type="match status" value="1"/>
</dbReference>
<dbReference type="KEGG" id="hbs:IPV69_21260"/>
<feature type="domain" description="ACT" evidence="1">
    <location>
        <begin position="92"/>
        <end position="173"/>
    </location>
</feature>
<accession>A0A7M2WTG5</accession>
<dbReference type="Proteomes" id="UP000593765">
    <property type="component" value="Chromosome"/>
</dbReference>